<dbReference type="SMART" id="SM00355">
    <property type="entry name" value="ZnF_C2H2"/>
    <property type="match status" value="3"/>
</dbReference>
<gene>
    <name evidence="8" type="ORF">EGW08_005907</name>
</gene>
<organism evidence="8 9">
    <name type="scientific">Elysia chlorotica</name>
    <name type="common">Eastern emerald elysia</name>
    <name type="synonym">Sea slug</name>
    <dbReference type="NCBI Taxonomy" id="188477"/>
    <lineage>
        <taxon>Eukaryota</taxon>
        <taxon>Metazoa</taxon>
        <taxon>Spiralia</taxon>
        <taxon>Lophotrochozoa</taxon>
        <taxon>Mollusca</taxon>
        <taxon>Gastropoda</taxon>
        <taxon>Heterobranchia</taxon>
        <taxon>Euthyneura</taxon>
        <taxon>Panpulmonata</taxon>
        <taxon>Sacoglossa</taxon>
        <taxon>Placobranchoidea</taxon>
        <taxon>Plakobranchidae</taxon>
        <taxon>Elysia</taxon>
    </lineage>
</organism>
<dbReference type="PANTHER" id="PTHR24379">
    <property type="entry name" value="KRAB AND ZINC FINGER DOMAIN-CONTAINING"/>
    <property type="match status" value="1"/>
</dbReference>
<dbReference type="GO" id="GO:0008270">
    <property type="term" value="F:zinc ion binding"/>
    <property type="evidence" value="ECO:0007669"/>
    <property type="project" value="UniProtKB-KW"/>
</dbReference>
<feature type="domain" description="C2H2-type" evidence="7">
    <location>
        <begin position="106"/>
        <end position="134"/>
    </location>
</feature>
<dbReference type="InterPro" id="IPR013087">
    <property type="entry name" value="Znf_C2H2_type"/>
</dbReference>
<dbReference type="PROSITE" id="PS50157">
    <property type="entry name" value="ZINC_FINGER_C2H2_2"/>
    <property type="match status" value="2"/>
</dbReference>
<dbReference type="SUPFAM" id="SSF57667">
    <property type="entry name" value="beta-beta-alpha zinc fingers"/>
    <property type="match status" value="1"/>
</dbReference>
<keyword evidence="2" id="KW-0677">Repeat</keyword>
<dbReference type="EMBL" id="RQTK01000142">
    <property type="protein sequence ID" value="RUS86322.1"/>
    <property type="molecule type" value="Genomic_DNA"/>
</dbReference>
<dbReference type="Pfam" id="PF05605">
    <property type="entry name" value="zf-Di19"/>
    <property type="match status" value="1"/>
</dbReference>
<evidence type="ECO:0000256" key="5">
    <source>
        <dbReference type="PROSITE-ProRule" id="PRU00042"/>
    </source>
</evidence>
<dbReference type="Proteomes" id="UP000271974">
    <property type="component" value="Unassembled WGS sequence"/>
</dbReference>
<dbReference type="InterPro" id="IPR036236">
    <property type="entry name" value="Znf_C2H2_sf"/>
</dbReference>
<protein>
    <recommendedName>
        <fullName evidence="7">C2H2-type domain-containing protein</fullName>
    </recommendedName>
</protein>
<dbReference type="PROSITE" id="PS00028">
    <property type="entry name" value="ZINC_FINGER_C2H2_1"/>
    <property type="match status" value="2"/>
</dbReference>
<dbReference type="PANTHER" id="PTHR24379:SF121">
    <property type="entry name" value="C2H2-TYPE DOMAIN-CONTAINING PROTEIN"/>
    <property type="match status" value="1"/>
</dbReference>
<reference evidence="8 9" key="1">
    <citation type="submission" date="2019-01" db="EMBL/GenBank/DDBJ databases">
        <title>A draft genome assembly of the solar-powered sea slug Elysia chlorotica.</title>
        <authorList>
            <person name="Cai H."/>
            <person name="Li Q."/>
            <person name="Fang X."/>
            <person name="Li J."/>
            <person name="Curtis N.E."/>
            <person name="Altenburger A."/>
            <person name="Shibata T."/>
            <person name="Feng M."/>
            <person name="Maeda T."/>
            <person name="Schwartz J.A."/>
            <person name="Shigenobu S."/>
            <person name="Lundholm N."/>
            <person name="Nishiyama T."/>
            <person name="Yang H."/>
            <person name="Hasebe M."/>
            <person name="Li S."/>
            <person name="Pierce S.K."/>
            <person name="Wang J."/>
        </authorList>
    </citation>
    <scope>NUCLEOTIDE SEQUENCE [LARGE SCALE GENOMIC DNA]</scope>
    <source>
        <strain evidence="8">EC2010</strain>
        <tissue evidence="8">Whole organism of an adult</tissue>
    </source>
</reference>
<keyword evidence="1" id="KW-0479">Metal-binding</keyword>
<feature type="domain" description="C2H2-type" evidence="7">
    <location>
        <begin position="79"/>
        <end position="106"/>
    </location>
</feature>
<evidence type="ECO:0000256" key="3">
    <source>
        <dbReference type="ARBA" id="ARBA00022771"/>
    </source>
</evidence>
<evidence type="ECO:0000313" key="9">
    <source>
        <dbReference type="Proteomes" id="UP000271974"/>
    </source>
</evidence>
<sequence length="147" mass="16640">MSHYSNHNVPDSCDTNSLETRHSMYNPTPANSYSMYSTPDRQKNPDGKLLKCPYCRTIWFSKVEMQNHISRDHGDILPYKCSLCGKGYQTAQGLALHIQVHEGRSFPCPLCGSRFSQKGKVKRHLQNIHNASRCSTCPGYIIYIATA</sequence>
<keyword evidence="9" id="KW-1185">Reference proteome</keyword>
<dbReference type="AlphaFoldDB" id="A0A3S0ZYP8"/>
<dbReference type="FunFam" id="3.30.160.60:FF:000446">
    <property type="entry name" value="Zinc finger protein"/>
    <property type="match status" value="1"/>
</dbReference>
<dbReference type="OrthoDB" id="6156513at2759"/>
<evidence type="ECO:0000256" key="6">
    <source>
        <dbReference type="SAM" id="MobiDB-lite"/>
    </source>
</evidence>
<comment type="caution">
    <text evidence="8">The sequence shown here is derived from an EMBL/GenBank/DDBJ whole genome shotgun (WGS) entry which is preliminary data.</text>
</comment>
<evidence type="ECO:0000256" key="2">
    <source>
        <dbReference type="ARBA" id="ARBA00022737"/>
    </source>
</evidence>
<name>A0A3S0ZYP8_ELYCH</name>
<feature type="region of interest" description="Disordered" evidence="6">
    <location>
        <begin position="1"/>
        <end position="21"/>
    </location>
</feature>
<dbReference type="STRING" id="188477.A0A3S0ZYP8"/>
<accession>A0A3S0ZYP8</accession>
<dbReference type="Gene3D" id="3.30.160.60">
    <property type="entry name" value="Classic Zinc Finger"/>
    <property type="match status" value="2"/>
</dbReference>
<dbReference type="Pfam" id="PF00096">
    <property type="entry name" value="zf-C2H2"/>
    <property type="match status" value="1"/>
</dbReference>
<evidence type="ECO:0000259" key="7">
    <source>
        <dbReference type="PROSITE" id="PS50157"/>
    </source>
</evidence>
<keyword evidence="3 5" id="KW-0863">Zinc-finger</keyword>
<keyword evidence="4" id="KW-0862">Zinc</keyword>
<evidence type="ECO:0000256" key="1">
    <source>
        <dbReference type="ARBA" id="ARBA00022723"/>
    </source>
</evidence>
<evidence type="ECO:0000256" key="4">
    <source>
        <dbReference type="ARBA" id="ARBA00022833"/>
    </source>
</evidence>
<evidence type="ECO:0000313" key="8">
    <source>
        <dbReference type="EMBL" id="RUS86322.1"/>
    </source>
</evidence>
<proteinExistence type="predicted"/>
<dbReference type="InterPro" id="IPR008598">
    <property type="entry name" value="Di19_Zn-bd"/>
</dbReference>